<dbReference type="Proteomes" id="UP001627154">
    <property type="component" value="Unassembled WGS sequence"/>
</dbReference>
<protein>
    <recommendedName>
        <fullName evidence="4">Secreted protein</fullName>
    </recommendedName>
</protein>
<evidence type="ECO:0000313" key="3">
    <source>
        <dbReference type="Proteomes" id="UP001627154"/>
    </source>
</evidence>
<evidence type="ECO:0000313" key="2">
    <source>
        <dbReference type="EMBL" id="KAL3384951.1"/>
    </source>
</evidence>
<dbReference type="AlphaFoldDB" id="A0ABD2VW48"/>
<evidence type="ECO:0008006" key="4">
    <source>
        <dbReference type="Google" id="ProtNLM"/>
    </source>
</evidence>
<name>A0ABD2VW48_9HYME</name>
<accession>A0ABD2VW48</accession>
<comment type="caution">
    <text evidence="2">The sequence shown here is derived from an EMBL/GenBank/DDBJ whole genome shotgun (WGS) entry which is preliminary data.</text>
</comment>
<organism evidence="2 3">
    <name type="scientific">Trichogramma kaykai</name>
    <dbReference type="NCBI Taxonomy" id="54128"/>
    <lineage>
        <taxon>Eukaryota</taxon>
        <taxon>Metazoa</taxon>
        <taxon>Ecdysozoa</taxon>
        <taxon>Arthropoda</taxon>
        <taxon>Hexapoda</taxon>
        <taxon>Insecta</taxon>
        <taxon>Pterygota</taxon>
        <taxon>Neoptera</taxon>
        <taxon>Endopterygota</taxon>
        <taxon>Hymenoptera</taxon>
        <taxon>Apocrita</taxon>
        <taxon>Proctotrupomorpha</taxon>
        <taxon>Chalcidoidea</taxon>
        <taxon>Trichogrammatidae</taxon>
        <taxon>Trichogramma</taxon>
    </lineage>
</organism>
<gene>
    <name evidence="2" type="ORF">TKK_019351</name>
</gene>
<feature type="chain" id="PRO_5044785373" description="Secreted protein" evidence="1">
    <location>
        <begin position="29"/>
        <end position="97"/>
    </location>
</feature>
<feature type="signal peptide" evidence="1">
    <location>
        <begin position="1"/>
        <end position="28"/>
    </location>
</feature>
<keyword evidence="3" id="KW-1185">Reference proteome</keyword>
<evidence type="ECO:0000256" key="1">
    <source>
        <dbReference type="SAM" id="SignalP"/>
    </source>
</evidence>
<dbReference type="EMBL" id="JBJJXI010000166">
    <property type="protein sequence ID" value="KAL3384951.1"/>
    <property type="molecule type" value="Genomic_DNA"/>
</dbReference>
<reference evidence="2 3" key="1">
    <citation type="journal article" date="2024" name="bioRxiv">
        <title>A reference genome for Trichogramma kaykai: A tiny desert-dwelling parasitoid wasp with competing sex-ratio distorters.</title>
        <authorList>
            <person name="Culotta J."/>
            <person name="Lindsey A.R."/>
        </authorList>
    </citation>
    <scope>NUCLEOTIDE SEQUENCE [LARGE SCALE GENOMIC DNA]</scope>
    <source>
        <strain evidence="2 3">KSX58</strain>
    </source>
</reference>
<proteinExistence type="predicted"/>
<keyword evidence="1" id="KW-0732">Signal</keyword>
<sequence>MYTEPSAKSLIFLHFFSLFFHLFDFTRSDDFAVAHSYINAHNRRREIESRDLVRSSRKVVDREARDKKKAKKTILSRSSVERTTTRRYFWHSIPRSR</sequence>